<dbReference type="InterPro" id="IPR004473">
    <property type="entry name" value="Restrct_endonuc_typeI_HsdR"/>
</dbReference>
<keyword evidence="6" id="KW-0255">Endonuclease</keyword>
<keyword evidence="13" id="KW-1185">Reference proteome</keyword>
<dbReference type="STRING" id="686796.SAMN04488104_10735"/>
<evidence type="ECO:0000256" key="3">
    <source>
        <dbReference type="ARBA" id="ARBA00022722"/>
    </source>
</evidence>
<sequence length="1000" mass="115220">MFKITILNQNLFMPFTELNSVEYFIIHHLSGVNLNSDNFDEPKSRYKTEWQFRSASDLNRSVNEVLLEADLKDSLIRLNPEIQREPNLADEVIYKLRAILISVQQVGLVKANEEFFKWMTGDKTMPFGENNRHVPIRLIDFEDLTNNHYILTNQFRVHHRETKIPDIVLFINGIPVVVGEAKTPIRPGISWLDGAAEIHQVYENSIPQLFVPNILSFATEGKELFYGSIRSPLDFWAPWRLEDEDEALAKRLGLGEIGKEMGDLLHPNRLLDILQNFSLFSTNKKKQRMKIIPRFQQYEGANKIVERVKVGRIKKGLIWHFQGSGKSLLMVFAAQKLRRMPDLKSPTVVVLVDRTDLDTQISGTFNAADISNVETTDSIRDLQKMLEQDTRKIIISMIHKFRDAKPNMNTRENIIVLVDEAHRTQEGDLGRQMRAALPNAFLFGLTGTPVNKADKNTFWAFGSEEDAGGYMSRYTFQDSIRDGATLPLHFEPRLVDVHVDKETIDKLFENFKEEAALTDEEADALNKKSAKMAAFLKSPERVRKIVDDIISHFQEKVEPHGFKAMIVTPDRYACIQYKEELDKILPTESSKVVISTSANDDYDFKQKWTVDKSEQERIVDEFNDPQSDLKFLIVTAKLLTGFDAPILQTMYLDKSLKDHTLLQAICRTNRLFPQKHFGRIVDYFGVFDDTAKALEFDEKSVNQIITNLSELREKLPQAMKDALAHFQGVDRTIPGFEGLELAQNAIKTDEKKDAFAKDYKYLSKLWESLSPDNILNNHQQDYKWLSQVFESVRPASDTIGKLLWITLGAQTTKLIHENIHVGDIHHLEEFILDADVIEDIFNNPDPKNAKKLEKILVKRFKMHEGNPKFKKLSELLEEVRDRAEQGLISSIEFVKELCKIAKETVQAEKELAEEILEKTPKAALTELFLELKTEETPAVVERIVNDIDQIVRMVRFPGWQKTTGGEREVQKSLRKALLKYQLHKDQVLFDRAYGYIKEYY</sequence>
<dbReference type="Gene3D" id="3.40.50.300">
    <property type="entry name" value="P-loop containing nucleotide triphosphate hydrolases"/>
    <property type="match status" value="2"/>
</dbReference>
<dbReference type="NCBIfam" id="TIGR00348">
    <property type="entry name" value="hsdR"/>
    <property type="match status" value="1"/>
</dbReference>
<gene>
    <name evidence="12" type="ORF">SAMN04488104_10735</name>
</gene>
<evidence type="ECO:0000256" key="7">
    <source>
        <dbReference type="ARBA" id="ARBA00022801"/>
    </source>
</evidence>
<comment type="similarity">
    <text evidence="2 10">Belongs to the HsdR family.</text>
</comment>
<dbReference type="EC" id="3.1.21.3" evidence="10"/>
<dbReference type="CDD" id="cd22332">
    <property type="entry name" value="HsdR_N"/>
    <property type="match status" value="1"/>
</dbReference>
<evidence type="ECO:0000256" key="8">
    <source>
        <dbReference type="ARBA" id="ARBA00022840"/>
    </source>
</evidence>
<dbReference type="PANTHER" id="PTHR30195">
    <property type="entry name" value="TYPE I SITE-SPECIFIC DEOXYRIBONUCLEASE PROTEIN SUBUNIT M AND R"/>
    <property type="match status" value="1"/>
</dbReference>
<evidence type="ECO:0000256" key="6">
    <source>
        <dbReference type="ARBA" id="ARBA00022759"/>
    </source>
</evidence>
<dbReference type="GO" id="GO:0009035">
    <property type="term" value="F:type I site-specific deoxyribonuclease activity"/>
    <property type="evidence" value="ECO:0007669"/>
    <property type="project" value="UniProtKB-EC"/>
</dbReference>
<dbReference type="AlphaFoldDB" id="A0A1G6Y0I2"/>
<comment type="catalytic activity">
    <reaction evidence="1 10">
        <text>Endonucleolytic cleavage of DNA to give random double-stranded fragments with terminal 5'-phosphates, ATP is simultaneously hydrolyzed.</text>
        <dbReference type="EC" id="3.1.21.3"/>
    </reaction>
</comment>
<dbReference type="InterPro" id="IPR007409">
    <property type="entry name" value="Restrct_endonuc_type1_HsdR_N"/>
</dbReference>
<dbReference type="Gene3D" id="3.90.1570.50">
    <property type="match status" value="1"/>
</dbReference>
<keyword evidence="9 10" id="KW-0238">DNA-binding</keyword>
<keyword evidence="7 10" id="KW-0378">Hydrolase</keyword>
<dbReference type="InterPro" id="IPR055180">
    <property type="entry name" value="HsdR_RecA-like_helicase_dom_2"/>
</dbReference>
<feature type="domain" description="Helicase ATP-binding" evidence="11">
    <location>
        <begin position="307"/>
        <end position="467"/>
    </location>
</feature>
<reference evidence="13" key="1">
    <citation type="submission" date="2016-10" db="EMBL/GenBank/DDBJ databases">
        <authorList>
            <person name="Varghese N."/>
            <person name="Submissions S."/>
        </authorList>
    </citation>
    <scope>NUCLEOTIDE SEQUENCE [LARGE SCALE GENOMIC DNA]</scope>
    <source>
        <strain evidence="13">DSM 23095</strain>
    </source>
</reference>
<evidence type="ECO:0000256" key="1">
    <source>
        <dbReference type="ARBA" id="ARBA00000851"/>
    </source>
</evidence>
<dbReference type="InterPro" id="IPR027417">
    <property type="entry name" value="P-loop_NTPase"/>
</dbReference>
<dbReference type="Pfam" id="PF22679">
    <property type="entry name" value="T1R_D3-like"/>
    <property type="match status" value="1"/>
</dbReference>
<dbReference type="CDD" id="cd18800">
    <property type="entry name" value="SF2_C_EcoR124I-like"/>
    <property type="match status" value="1"/>
</dbReference>
<evidence type="ECO:0000256" key="2">
    <source>
        <dbReference type="ARBA" id="ARBA00008598"/>
    </source>
</evidence>
<name>A0A1G6Y0I2_9BACT</name>
<keyword evidence="5 10" id="KW-0680">Restriction system</keyword>
<dbReference type="InterPro" id="IPR040980">
    <property type="entry name" value="SWI2_SNF2"/>
</dbReference>
<dbReference type="SUPFAM" id="SSF52540">
    <property type="entry name" value="P-loop containing nucleoside triphosphate hydrolases"/>
    <property type="match status" value="2"/>
</dbReference>
<accession>A0A1G6Y0I2</accession>
<comment type="function">
    <text evidence="10">Subunit R is required for both nuclease and ATPase activities, but not for modification.</text>
</comment>
<dbReference type="InterPro" id="IPR051268">
    <property type="entry name" value="Type-I_R_enzyme_R_subunit"/>
</dbReference>
<keyword evidence="8 10" id="KW-0067">ATP-binding</keyword>
<keyword evidence="4 10" id="KW-0547">Nucleotide-binding</keyword>
<dbReference type="SMART" id="SM00487">
    <property type="entry name" value="DEXDc"/>
    <property type="match status" value="1"/>
</dbReference>
<evidence type="ECO:0000256" key="5">
    <source>
        <dbReference type="ARBA" id="ARBA00022747"/>
    </source>
</evidence>
<protein>
    <recommendedName>
        <fullName evidence="10">Type I restriction enzyme endonuclease subunit</fullName>
        <shortName evidence="10">R protein</shortName>
        <ecNumber evidence="10">3.1.21.3</ecNumber>
    </recommendedName>
</protein>
<evidence type="ECO:0000256" key="10">
    <source>
        <dbReference type="RuleBase" id="RU364115"/>
    </source>
</evidence>
<evidence type="ECO:0000256" key="9">
    <source>
        <dbReference type="ARBA" id="ARBA00023125"/>
    </source>
</evidence>
<evidence type="ECO:0000259" key="11">
    <source>
        <dbReference type="PROSITE" id="PS51192"/>
    </source>
</evidence>
<keyword evidence="3" id="KW-0540">Nuclease</keyword>
<proteinExistence type="inferred from homology"/>
<dbReference type="EMBL" id="FNAC01000073">
    <property type="protein sequence ID" value="SDD83227.1"/>
    <property type="molecule type" value="Genomic_DNA"/>
</dbReference>
<dbReference type="PANTHER" id="PTHR30195:SF15">
    <property type="entry name" value="TYPE I RESTRICTION ENZYME HINDI ENDONUCLEASE SUBUNIT"/>
    <property type="match status" value="1"/>
</dbReference>
<dbReference type="GO" id="GO:0003677">
    <property type="term" value="F:DNA binding"/>
    <property type="evidence" value="ECO:0007669"/>
    <property type="project" value="UniProtKB-KW"/>
</dbReference>
<dbReference type="PROSITE" id="PS51192">
    <property type="entry name" value="HELICASE_ATP_BIND_1"/>
    <property type="match status" value="1"/>
</dbReference>
<comment type="subunit">
    <text evidence="10">The type I restriction/modification system is composed of three polypeptides R, M and S.</text>
</comment>
<dbReference type="InterPro" id="IPR014001">
    <property type="entry name" value="Helicase_ATP-bd"/>
</dbReference>
<dbReference type="GO" id="GO:0005524">
    <property type="term" value="F:ATP binding"/>
    <property type="evidence" value="ECO:0007669"/>
    <property type="project" value="UniProtKB-KW"/>
</dbReference>
<dbReference type="CDD" id="cd18030">
    <property type="entry name" value="DEXHc_RE_I_HsdR"/>
    <property type="match status" value="1"/>
</dbReference>
<dbReference type="GO" id="GO:0009307">
    <property type="term" value="P:DNA restriction-modification system"/>
    <property type="evidence" value="ECO:0007669"/>
    <property type="project" value="UniProtKB-KW"/>
</dbReference>
<evidence type="ECO:0000256" key="4">
    <source>
        <dbReference type="ARBA" id="ARBA00022741"/>
    </source>
</evidence>
<dbReference type="Pfam" id="PF04313">
    <property type="entry name" value="HSDR_N"/>
    <property type="match status" value="1"/>
</dbReference>
<organism evidence="12 13">
    <name type="scientific">Algoriphagus faecimaris</name>
    <dbReference type="NCBI Taxonomy" id="686796"/>
    <lineage>
        <taxon>Bacteria</taxon>
        <taxon>Pseudomonadati</taxon>
        <taxon>Bacteroidota</taxon>
        <taxon>Cytophagia</taxon>
        <taxon>Cytophagales</taxon>
        <taxon>Cyclobacteriaceae</taxon>
        <taxon>Algoriphagus</taxon>
    </lineage>
</organism>
<evidence type="ECO:0000313" key="13">
    <source>
        <dbReference type="Proteomes" id="UP000199060"/>
    </source>
</evidence>
<dbReference type="Pfam" id="PF18766">
    <property type="entry name" value="SWI2_SNF2"/>
    <property type="match status" value="1"/>
</dbReference>
<evidence type="ECO:0000313" key="12">
    <source>
        <dbReference type="EMBL" id="SDD83227.1"/>
    </source>
</evidence>
<dbReference type="Proteomes" id="UP000199060">
    <property type="component" value="Unassembled WGS sequence"/>
</dbReference>